<dbReference type="PATRIC" id="fig|1293439.3.peg.2840"/>
<dbReference type="InterPro" id="IPR018753">
    <property type="entry name" value="GapR-like"/>
</dbReference>
<gene>
    <name evidence="4" type="ORF">WH87_02365</name>
</gene>
<reference evidence="4 5" key="1">
    <citation type="submission" date="2015-03" db="EMBL/GenBank/DDBJ databases">
        <authorList>
            <person name="Lepp D."/>
            <person name="Hassan Y.I."/>
            <person name="Li X.-Z."/>
            <person name="Zhou T."/>
        </authorList>
    </citation>
    <scope>NUCLEOTIDE SEQUENCE [LARGE SCALE GENOMIC DNA]</scope>
    <source>
        <strain evidence="4 5">E84</strain>
    </source>
</reference>
<feature type="coiled-coil region" evidence="2">
    <location>
        <begin position="15"/>
        <end position="42"/>
    </location>
</feature>
<name>A0A0F5QJ64_9HYPH</name>
<dbReference type="OrthoDB" id="9813793at2"/>
<dbReference type="STRING" id="1293439.WH87_02365"/>
<dbReference type="NCBIfam" id="NF010247">
    <property type="entry name" value="PRK13694.1"/>
    <property type="match status" value="1"/>
</dbReference>
<dbReference type="AlphaFoldDB" id="A0A0F5QJ64"/>
<dbReference type="Proteomes" id="UP000033411">
    <property type="component" value="Unassembled WGS sequence"/>
</dbReference>
<evidence type="ECO:0000313" key="5">
    <source>
        <dbReference type="Proteomes" id="UP000033411"/>
    </source>
</evidence>
<keyword evidence="5" id="KW-1185">Reference proteome</keyword>
<comment type="similarity">
    <text evidence="1">Belongs to the UPF0335 family.</text>
</comment>
<dbReference type="Pfam" id="PF10073">
    <property type="entry name" value="GapR_DNA-bd"/>
    <property type="match status" value="1"/>
</dbReference>
<proteinExistence type="inferred from homology"/>
<keyword evidence="2" id="KW-0175">Coiled coil</keyword>
<accession>A0A0F5QJ64</accession>
<sequence>MAEEITGDNVAADELRAFIERIERMEEEKAAIAADIKEIFAEAKGRGYDTKVIRQIVRIRKQDANERAEHEAILDLYMQAMGMQ</sequence>
<evidence type="ECO:0000256" key="1">
    <source>
        <dbReference type="HAMAP-Rule" id="MF_00797"/>
    </source>
</evidence>
<protein>
    <recommendedName>
        <fullName evidence="1">UPF0335 protein WH87_02365</fullName>
    </recommendedName>
</protein>
<feature type="domain" description="GapR-like DNA-binding" evidence="3">
    <location>
        <begin position="11"/>
        <end position="82"/>
    </location>
</feature>
<dbReference type="EMBL" id="LANJ01000004">
    <property type="protein sequence ID" value="KKC41010.1"/>
    <property type="molecule type" value="Genomic_DNA"/>
</dbReference>
<evidence type="ECO:0000313" key="4">
    <source>
        <dbReference type="EMBL" id="KKC41010.1"/>
    </source>
</evidence>
<evidence type="ECO:0000259" key="3">
    <source>
        <dbReference type="Pfam" id="PF10073"/>
    </source>
</evidence>
<dbReference type="HAMAP" id="MF_00797">
    <property type="entry name" value="UPF0335"/>
    <property type="match status" value="1"/>
</dbReference>
<organism evidence="4 5">
    <name type="scientific">Devosia epidermidihirudinis</name>
    <dbReference type="NCBI Taxonomy" id="1293439"/>
    <lineage>
        <taxon>Bacteria</taxon>
        <taxon>Pseudomonadati</taxon>
        <taxon>Pseudomonadota</taxon>
        <taxon>Alphaproteobacteria</taxon>
        <taxon>Hyphomicrobiales</taxon>
        <taxon>Devosiaceae</taxon>
        <taxon>Devosia</taxon>
    </lineage>
</organism>
<dbReference type="InterPro" id="IPR046367">
    <property type="entry name" value="GapR-like_DNA-bd"/>
</dbReference>
<evidence type="ECO:0000256" key="2">
    <source>
        <dbReference type="SAM" id="Coils"/>
    </source>
</evidence>
<dbReference type="GO" id="GO:0003677">
    <property type="term" value="F:DNA binding"/>
    <property type="evidence" value="ECO:0007669"/>
    <property type="project" value="InterPro"/>
</dbReference>
<comment type="caution">
    <text evidence="4">The sequence shown here is derived from an EMBL/GenBank/DDBJ whole genome shotgun (WGS) entry which is preliminary data.</text>
</comment>